<protein>
    <submittedName>
        <fullName evidence="1">Uncharacterized protein</fullName>
    </submittedName>
</protein>
<gene>
    <name evidence="1" type="ORF">RPIT_09750</name>
</gene>
<proteinExistence type="predicted"/>
<keyword evidence="2" id="KW-1185">Reference proteome</keyword>
<dbReference type="RefSeq" id="WP_077342696.1">
    <property type="nucleotide sequence ID" value="NZ_CP019605.1"/>
</dbReference>
<evidence type="ECO:0000313" key="1">
    <source>
        <dbReference type="EMBL" id="AQP45034.1"/>
    </source>
</evidence>
<organism evidence="1 2">
    <name type="scientific">Tessaracoccus flavus</name>
    <dbReference type="NCBI Taxonomy" id="1610493"/>
    <lineage>
        <taxon>Bacteria</taxon>
        <taxon>Bacillati</taxon>
        <taxon>Actinomycetota</taxon>
        <taxon>Actinomycetes</taxon>
        <taxon>Propionibacteriales</taxon>
        <taxon>Propionibacteriaceae</taxon>
        <taxon>Tessaracoccus</taxon>
    </lineage>
</organism>
<dbReference type="EMBL" id="CP019605">
    <property type="protein sequence ID" value="AQP45034.1"/>
    <property type="molecule type" value="Genomic_DNA"/>
</dbReference>
<dbReference type="KEGG" id="tfl:RPIT_09750"/>
<dbReference type="InterPro" id="IPR021299">
    <property type="entry name" value="DUF2871"/>
</dbReference>
<accession>A0A1Q2CFZ9</accession>
<dbReference type="AlphaFoldDB" id="A0A1Q2CFZ9"/>
<sequence length="150" mass="16052">MLDRLFNAAALWTALGLLSGFYWREITKFSGFEDRSETMLATAHTHALSLGTLVLLAVLALAKTFGIAEKSGRLFVTLWHVGLGLTFGAMVVKGTLQVLGVPLAESAMWAGIGGLGHMVITGTLVYFFVILRRALKTTDATATLPATVEP</sequence>
<dbReference type="Pfam" id="PF11070">
    <property type="entry name" value="DUF2871"/>
    <property type="match status" value="1"/>
</dbReference>
<dbReference type="OrthoDB" id="1644899at2"/>
<evidence type="ECO:0000313" key="2">
    <source>
        <dbReference type="Proteomes" id="UP000188324"/>
    </source>
</evidence>
<dbReference type="Proteomes" id="UP000188324">
    <property type="component" value="Chromosome"/>
</dbReference>
<dbReference type="STRING" id="1610493.RPIT_09750"/>
<reference evidence="1 2" key="1">
    <citation type="journal article" date="2016" name="Int. J. Syst. Evol. Microbiol.">
        <title>Tessaracoccus flavus sp. nov., isolated from the drainage system of a lindane-producing factory.</title>
        <authorList>
            <person name="Kumari R."/>
            <person name="Singh P."/>
            <person name="Schumann P."/>
            <person name="Lal R."/>
        </authorList>
    </citation>
    <scope>NUCLEOTIDE SEQUENCE [LARGE SCALE GENOMIC DNA]</scope>
    <source>
        <strain evidence="1 2">RP1T</strain>
    </source>
</reference>
<name>A0A1Q2CFZ9_9ACTN</name>